<evidence type="ECO:0000259" key="3">
    <source>
        <dbReference type="Pfam" id="PF12146"/>
    </source>
</evidence>
<dbReference type="InterPro" id="IPR019913">
    <property type="entry name" value="Pyrimidine_utilisation_RutD"/>
</dbReference>
<dbReference type="GO" id="GO:0019740">
    <property type="term" value="P:nitrogen utilization"/>
    <property type="evidence" value="ECO:0007669"/>
    <property type="project" value="UniProtKB-UniRule"/>
</dbReference>
<dbReference type="InterPro" id="IPR029058">
    <property type="entry name" value="AB_hydrolase_fold"/>
</dbReference>
<dbReference type="PRINTS" id="PR00111">
    <property type="entry name" value="ABHYDROLASE"/>
</dbReference>
<evidence type="ECO:0000313" key="5">
    <source>
        <dbReference type="Proteomes" id="UP000032067"/>
    </source>
</evidence>
<comment type="caution">
    <text evidence="4">The sequence shown here is derived from an EMBL/GenBank/DDBJ whole genome shotgun (WGS) entry which is preliminary data.</text>
</comment>
<reference evidence="4 5" key="1">
    <citation type="submission" date="2014-12" db="EMBL/GenBank/DDBJ databases">
        <title>16Stimator: statistical estimation of ribosomal gene copy numbers from draft genome assemblies.</title>
        <authorList>
            <person name="Perisin M.A."/>
            <person name="Vetter M."/>
            <person name="Gilbert J.A."/>
            <person name="Bergelson J."/>
        </authorList>
    </citation>
    <scope>NUCLEOTIDE SEQUENCE [LARGE SCALE GENOMIC DNA]</scope>
    <source>
        <strain evidence="4 5">MEDvA23</strain>
    </source>
</reference>
<evidence type="ECO:0000256" key="2">
    <source>
        <dbReference type="HAMAP-Rule" id="MF_00832"/>
    </source>
</evidence>
<dbReference type="SUPFAM" id="SSF53474">
    <property type="entry name" value="alpha/beta-Hydrolases"/>
    <property type="match status" value="1"/>
</dbReference>
<dbReference type="GO" id="GO:0016811">
    <property type="term" value="F:hydrolase activity, acting on carbon-nitrogen (but not peptide) bonds, in linear amides"/>
    <property type="evidence" value="ECO:0007669"/>
    <property type="project" value="InterPro"/>
</dbReference>
<gene>
    <name evidence="2" type="primary">rutD</name>
    <name evidence="4" type="ORF">RT97_04440</name>
</gene>
<sequence length="268" mass="28222">MTSLHYEVHGPSDAAATVLLSSGLGGSAGFWQPQLGALVEAGHRVVVYDQRGTGRSPDVLPGDHAIAHMARDVIEILDAAGTARCHFVGHALGGLVGLQLALDAPDCVASLVLINAWSKPNPHSARCFDARLALLGALGARAYVEAQPIFLYPAAWCAENARRVADEVDHAFAHFPGEANMRARIAALRAFDIDARLGAITAPTLIAAAKDDVLVPWTCSQRLADGLHDVTLDFMPHGGHAHSVTEAAAFNRSLLDFLARVSTPAVPA</sequence>
<dbReference type="NCBIfam" id="TIGR03611">
    <property type="entry name" value="RutD"/>
    <property type="match status" value="1"/>
</dbReference>
<dbReference type="AlphaFoldDB" id="A0A0D0N2I5"/>
<dbReference type="PANTHER" id="PTHR43433:SF10">
    <property type="entry name" value="AB HYDROLASE-1 DOMAIN-CONTAINING PROTEIN"/>
    <property type="match status" value="1"/>
</dbReference>
<comment type="similarity">
    <text evidence="2">Belongs to the AB hydrolase superfamily. Hydrolase RutD family.</text>
</comment>
<dbReference type="EMBL" id="JXQQ01000009">
    <property type="protein sequence ID" value="KIQ35570.1"/>
    <property type="molecule type" value="Genomic_DNA"/>
</dbReference>
<dbReference type="InterPro" id="IPR050471">
    <property type="entry name" value="AB_hydrolase"/>
</dbReference>
<organism evidence="4 5">
    <name type="scientific">Variovorax paradoxus</name>
    <dbReference type="NCBI Taxonomy" id="34073"/>
    <lineage>
        <taxon>Bacteria</taxon>
        <taxon>Pseudomonadati</taxon>
        <taxon>Pseudomonadota</taxon>
        <taxon>Betaproteobacteria</taxon>
        <taxon>Burkholderiales</taxon>
        <taxon>Comamonadaceae</taxon>
        <taxon>Variovorax</taxon>
    </lineage>
</organism>
<name>A0A0D0N2I5_VARPD</name>
<dbReference type="GO" id="GO:0006212">
    <property type="term" value="P:uracil catabolic process"/>
    <property type="evidence" value="ECO:0007669"/>
    <property type="project" value="UniProtKB-UniRule"/>
</dbReference>
<evidence type="ECO:0000256" key="1">
    <source>
        <dbReference type="ARBA" id="ARBA00022801"/>
    </source>
</evidence>
<dbReference type="OrthoDB" id="9779853at2"/>
<dbReference type="InterPro" id="IPR000073">
    <property type="entry name" value="AB_hydrolase_1"/>
</dbReference>
<evidence type="ECO:0000313" key="4">
    <source>
        <dbReference type="EMBL" id="KIQ35570.1"/>
    </source>
</evidence>
<dbReference type="InterPro" id="IPR022742">
    <property type="entry name" value="Hydrolase_4"/>
</dbReference>
<comment type="function">
    <text evidence="2">Involved in pyrimidine catabolism. May facilitate the hydrolysis of carbamate, a reaction that can also occur spontaneously.</text>
</comment>
<keyword evidence="1 2" id="KW-0378">Hydrolase</keyword>
<dbReference type="Gene3D" id="3.40.50.1820">
    <property type="entry name" value="alpha/beta hydrolase"/>
    <property type="match status" value="1"/>
</dbReference>
<protein>
    <recommendedName>
        <fullName evidence="2">Putative carbamate hydrolase RutD</fullName>
        <ecNumber evidence="2">3.5.1.-</ecNumber>
    </recommendedName>
    <alternativeName>
        <fullName evidence="2">Aminohydrolase</fullName>
    </alternativeName>
</protein>
<dbReference type="HAMAP" id="MF_00832">
    <property type="entry name" value="RutD"/>
    <property type="match status" value="1"/>
</dbReference>
<accession>A0A0D0N2I5</accession>
<dbReference type="EC" id="3.5.1.-" evidence="2"/>
<dbReference type="RefSeq" id="WP_042577572.1">
    <property type="nucleotide sequence ID" value="NZ_JXQQ01000009.1"/>
</dbReference>
<dbReference type="Pfam" id="PF12146">
    <property type="entry name" value="Hydrolase_4"/>
    <property type="match status" value="1"/>
</dbReference>
<dbReference type="Proteomes" id="UP000032067">
    <property type="component" value="Unassembled WGS sequence"/>
</dbReference>
<dbReference type="PANTHER" id="PTHR43433">
    <property type="entry name" value="HYDROLASE, ALPHA/BETA FOLD FAMILY PROTEIN"/>
    <property type="match status" value="1"/>
</dbReference>
<feature type="domain" description="Serine aminopeptidase S33" evidence="3">
    <location>
        <begin position="14"/>
        <end position="241"/>
    </location>
</feature>
<proteinExistence type="inferred from homology"/>
<comment type="catalytic activity">
    <reaction evidence="2">
        <text>carbamate + 2 H(+) = NH4(+) + CO2</text>
        <dbReference type="Rhea" id="RHEA:15649"/>
        <dbReference type="ChEBI" id="CHEBI:13941"/>
        <dbReference type="ChEBI" id="CHEBI:15378"/>
        <dbReference type="ChEBI" id="CHEBI:16526"/>
        <dbReference type="ChEBI" id="CHEBI:28938"/>
    </reaction>
</comment>